<evidence type="ECO:0000313" key="1">
    <source>
        <dbReference type="EMBL" id="MFA9477549.1"/>
    </source>
</evidence>
<gene>
    <name evidence="1" type="ORF">ACERK3_04490</name>
</gene>
<dbReference type="RefSeq" id="WP_425344471.1">
    <property type="nucleotide sequence ID" value="NZ_JBGUBD010000002.1"/>
</dbReference>
<evidence type="ECO:0000313" key="2">
    <source>
        <dbReference type="Proteomes" id="UP001575105"/>
    </source>
</evidence>
<comment type="caution">
    <text evidence="1">The sequence shown here is derived from an EMBL/GenBank/DDBJ whole genome shotgun (WGS) entry which is preliminary data.</text>
</comment>
<keyword evidence="2" id="KW-1185">Reference proteome</keyword>
<protein>
    <submittedName>
        <fullName evidence="1">Uncharacterized protein</fullName>
    </submittedName>
</protein>
<reference evidence="1 2" key="1">
    <citation type="submission" date="2024-08" db="EMBL/GenBank/DDBJ databases">
        <title>Whole-genome sequencing of halo(alkali)philic microorganisms from hypersaline lakes.</title>
        <authorList>
            <person name="Sorokin D.Y."/>
            <person name="Merkel A.Y."/>
            <person name="Messina E."/>
            <person name="Yakimov M."/>
        </authorList>
    </citation>
    <scope>NUCLEOTIDE SEQUENCE [LARGE SCALE GENOMIC DNA]</scope>
    <source>
        <strain evidence="1 2">AB-hyl4</strain>
    </source>
</reference>
<organism evidence="1 2">
    <name type="scientific">Natronomicrosphaera hydrolytica</name>
    <dbReference type="NCBI Taxonomy" id="3242702"/>
    <lineage>
        <taxon>Bacteria</taxon>
        <taxon>Pseudomonadati</taxon>
        <taxon>Planctomycetota</taxon>
        <taxon>Phycisphaerae</taxon>
        <taxon>Phycisphaerales</taxon>
        <taxon>Phycisphaeraceae</taxon>
        <taxon>Natronomicrosphaera</taxon>
    </lineage>
</organism>
<sequence length="73" mass="8269">MASRNEPATIIRRKYENQRQLGRALLPRRQLARENAGTQRRGDTTIRSIGLLGDHVCHNCFMPEPGNTPSNNL</sequence>
<name>A0ABV4U4Y5_9BACT</name>
<dbReference type="EMBL" id="JBGUBD010000002">
    <property type="protein sequence ID" value="MFA9477549.1"/>
    <property type="molecule type" value="Genomic_DNA"/>
</dbReference>
<accession>A0ABV4U4Y5</accession>
<proteinExistence type="predicted"/>
<dbReference type="Proteomes" id="UP001575105">
    <property type="component" value="Unassembled WGS sequence"/>
</dbReference>